<accession>A0A9E8NBN3</accession>
<evidence type="ECO:0000256" key="4">
    <source>
        <dbReference type="SAM" id="MobiDB-lite"/>
    </source>
</evidence>
<evidence type="ECO:0000259" key="5">
    <source>
        <dbReference type="Pfam" id="PF07971"/>
    </source>
</evidence>
<dbReference type="InterPro" id="IPR012939">
    <property type="entry name" value="Glyco_hydro_92"/>
</dbReference>
<dbReference type="InterPro" id="IPR005887">
    <property type="entry name" value="GH92_a_mannosidase_put"/>
</dbReference>
<dbReference type="KEGG" id="dpf:ON006_30600"/>
<comment type="subunit">
    <text evidence="2">Monomer.</text>
</comment>
<evidence type="ECO:0000256" key="2">
    <source>
        <dbReference type="ARBA" id="ARBA00011245"/>
    </source>
</evidence>
<dbReference type="InterPro" id="IPR008928">
    <property type="entry name" value="6-hairpin_glycosidase_sf"/>
</dbReference>
<dbReference type="AlphaFoldDB" id="A0A9E8NBN3"/>
<organism evidence="7 8">
    <name type="scientific">Dyadobacter pollutisoli</name>
    <dbReference type="NCBI Taxonomy" id="2910158"/>
    <lineage>
        <taxon>Bacteria</taxon>
        <taxon>Pseudomonadati</taxon>
        <taxon>Bacteroidota</taxon>
        <taxon>Cytophagia</taxon>
        <taxon>Cytophagales</taxon>
        <taxon>Spirosomataceae</taxon>
        <taxon>Dyadobacter</taxon>
    </lineage>
</organism>
<dbReference type="RefSeq" id="WP_244822066.1">
    <property type="nucleotide sequence ID" value="NZ_CP112998.1"/>
</dbReference>
<dbReference type="FunFam" id="3.30.2080.10:FF:000001">
    <property type="entry name" value="Alpha-1,2-mannosidase subfamily"/>
    <property type="match status" value="1"/>
</dbReference>
<evidence type="ECO:0000313" key="7">
    <source>
        <dbReference type="EMBL" id="WAC12067.1"/>
    </source>
</evidence>
<dbReference type="Gene3D" id="1.20.1050.60">
    <property type="entry name" value="alpha-1,2-mannosidase"/>
    <property type="match status" value="1"/>
</dbReference>
<evidence type="ECO:0000256" key="3">
    <source>
        <dbReference type="ARBA" id="ARBA00022837"/>
    </source>
</evidence>
<dbReference type="PANTHER" id="PTHR12143:SF43">
    <property type="entry name" value="PUTATIVE-RELATED"/>
    <property type="match status" value="1"/>
</dbReference>
<dbReference type="GO" id="GO:0005975">
    <property type="term" value="P:carbohydrate metabolic process"/>
    <property type="evidence" value="ECO:0007669"/>
    <property type="project" value="InterPro"/>
</dbReference>
<comment type="cofactor">
    <cofactor evidence="1">
        <name>Ca(2+)</name>
        <dbReference type="ChEBI" id="CHEBI:29108"/>
    </cofactor>
</comment>
<feature type="domain" description="Glycosyl hydrolase family 92" evidence="5">
    <location>
        <begin position="287"/>
        <end position="751"/>
    </location>
</feature>
<dbReference type="Gene3D" id="1.20.1610.10">
    <property type="entry name" value="alpha-1,2-mannosidases domains"/>
    <property type="match status" value="1"/>
</dbReference>
<gene>
    <name evidence="7" type="ORF">ON006_30600</name>
</gene>
<dbReference type="Gene3D" id="3.30.2080.10">
    <property type="entry name" value="GH92 mannosidase domain"/>
    <property type="match status" value="1"/>
</dbReference>
<dbReference type="GO" id="GO:0000224">
    <property type="term" value="F:peptide-N4-(N-acetyl-beta-glucosaminyl)asparagine amidase activity"/>
    <property type="evidence" value="ECO:0007669"/>
    <property type="project" value="TreeGrafter"/>
</dbReference>
<dbReference type="GO" id="GO:0005829">
    <property type="term" value="C:cytosol"/>
    <property type="evidence" value="ECO:0007669"/>
    <property type="project" value="TreeGrafter"/>
</dbReference>
<dbReference type="GO" id="GO:0030246">
    <property type="term" value="F:carbohydrate binding"/>
    <property type="evidence" value="ECO:0007669"/>
    <property type="project" value="InterPro"/>
</dbReference>
<evidence type="ECO:0000256" key="1">
    <source>
        <dbReference type="ARBA" id="ARBA00001913"/>
    </source>
</evidence>
<dbReference type="Gene3D" id="2.70.98.10">
    <property type="match status" value="1"/>
</dbReference>
<dbReference type="InterPro" id="IPR014718">
    <property type="entry name" value="GH-type_carb-bd"/>
</dbReference>
<evidence type="ECO:0000313" key="8">
    <source>
        <dbReference type="Proteomes" id="UP001164653"/>
    </source>
</evidence>
<dbReference type="Pfam" id="PF07971">
    <property type="entry name" value="Glyco_hydro_92"/>
    <property type="match status" value="1"/>
</dbReference>
<dbReference type="PANTHER" id="PTHR12143">
    <property type="entry name" value="PEPTIDE N-GLYCANASE PNGASE -RELATED"/>
    <property type="match status" value="1"/>
</dbReference>
<evidence type="ECO:0000259" key="6">
    <source>
        <dbReference type="Pfam" id="PF17678"/>
    </source>
</evidence>
<dbReference type="Proteomes" id="UP001164653">
    <property type="component" value="Chromosome"/>
</dbReference>
<sequence>MHLQFPRYVLLLSALLFNNQDSDAQKTPIRYVETRIGTAPSATESARSHSEAGSELKGQTIPAVGVPNGMTQWTAQTRSTETKCIAPYYYTDNKFQGFRGTHWLNGSCVQDYGTLTVMPMSGELITNPELRAATFTHEKEKTSPDYYGIRLDEHQINAEVTASARAAVMRFAFESGEESFIVIEPNSDEGQGFVEVLPERGEVVGYNPVHRIYQGAGQSAGFSGYFVLKFDKKIIQSGTFLGDTISPMSRMLTGKGKREKLGAYVGFGEEKQTVTVKIGTSFTSVEGARLNLEKEIGEKDFETVRKTTEKIWNLALGKIEVKGNEKDKTLFYSALYRTKLSPRLFSDVNGQYPSFAGGTPLQKADGFDYYCDFSMWDTFRAAMPLEILTEPKKAGDMMQSLVKKAEQGGWMPIFPCWNHYTAAMVGDHVMSVMADAYVKNVRSFDVKSGYDYLRKNAFEINADAKSYEAGKGRRALKSYLEYGYVPLEDSVWQAFHKREQVSRTLEYAYDDFCLSVLAAGLGKSEDAAQLQKRALNYQHVIDPATGYARGRYADGKWITTFDPFTKRSSFITEGSPAQYTWFVPQDIAGLEKLVGGNKAFLSKLDTLFEQGHYWHGNEPNHQIAYLYPYAGQPWKTQQWTRKIIRDEYDTGPGGLSGNEDGGQMSAWLAFSMAGFYPVTPGTPQYVLGSPVFEKTTIFGAKGKKFVIEAKGVSDDAPYIQSGTLNGKPFTRTYLTHDEISNGGKLILQMGNTPNKSWGASAADVPFSLSKN</sequence>
<protein>
    <submittedName>
        <fullName evidence="7">GH92 family glycosyl hydrolase</fullName>
    </submittedName>
</protein>
<dbReference type="GO" id="GO:0006516">
    <property type="term" value="P:glycoprotein catabolic process"/>
    <property type="evidence" value="ECO:0007669"/>
    <property type="project" value="TreeGrafter"/>
</dbReference>
<keyword evidence="3" id="KW-0106">Calcium</keyword>
<keyword evidence="8" id="KW-1185">Reference proteome</keyword>
<feature type="domain" description="Glycosyl hydrolase family 92 N-terminal" evidence="6">
    <location>
        <begin position="31"/>
        <end position="281"/>
    </location>
</feature>
<reference evidence="7" key="1">
    <citation type="submission" date="2022-11" db="EMBL/GenBank/DDBJ databases">
        <title>Dyadobacter pollutisoli sp. nov., isolated from plastic dumped soil.</title>
        <authorList>
            <person name="Kim J.M."/>
            <person name="Kim K.R."/>
            <person name="Lee J.K."/>
            <person name="Hao L."/>
            <person name="Jeon C.O."/>
        </authorList>
    </citation>
    <scope>NUCLEOTIDE SEQUENCE</scope>
    <source>
        <strain evidence="7">U1</strain>
    </source>
</reference>
<dbReference type="InterPro" id="IPR041371">
    <property type="entry name" value="GH92_N"/>
</dbReference>
<dbReference type="SUPFAM" id="SSF48208">
    <property type="entry name" value="Six-hairpin glycosidases"/>
    <property type="match status" value="1"/>
</dbReference>
<proteinExistence type="predicted"/>
<name>A0A9E8NBN3_9BACT</name>
<dbReference type="InterPro" id="IPR050883">
    <property type="entry name" value="PNGase"/>
</dbReference>
<dbReference type="Pfam" id="PF17678">
    <property type="entry name" value="Glyco_hydro_92N"/>
    <property type="match status" value="1"/>
</dbReference>
<feature type="region of interest" description="Disordered" evidence="4">
    <location>
        <begin position="38"/>
        <end position="63"/>
    </location>
</feature>
<dbReference type="NCBIfam" id="TIGR01180">
    <property type="entry name" value="aman2_put"/>
    <property type="match status" value="1"/>
</dbReference>
<keyword evidence="7" id="KW-0378">Hydrolase</keyword>
<dbReference type="EMBL" id="CP112998">
    <property type="protein sequence ID" value="WAC12067.1"/>
    <property type="molecule type" value="Genomic_DNA"/>
</dbReference>